<dbReference type="InterPro" id="IPR008269">
    <property type="entry name" value="Lon_proteolytic"/>
</dbReference>
<reference evidence="5 6" key="1">
    <citation type="submission" date="2017-04" db="EMBL/GenBank/DDBJ databases">
        <authorList>
            <person name="Afonso C.L."/>
            <person name="Miller P.J."/>
            <person name="Scott M.A."/>
            <person name="Spackman E."/>
            <person name="Goraichik I."/>
            <person name="Dimitrov K.M."/>
            <person name="Suarez D.L."/>
            <person name="Swayne D.E."/>
        </authorList>
    </citation>
    <scope>NUCLEOTIDE SEQUENCE [LARGE SCALE GENOMIC DNA]</scope>
    <source>
        <strain evidence="5 6">DSM 11270</strain>
    </source>
</reference>
<feature type="domain" description="Lon proteolytic" evidence="4">
    <location>
        <begin position="575"/>
        <end position="770"/>
    </location>
</feature>
<dbReference type="SUPFAM" id="SSF52540">
    <property type="entry name" value="P-loop containing nucleoside triphosphate hydrolases"/>
    <property type="match status" value="1"/>
</dbReference>
<dbReference type="RefSeq" id="WP_084053988.1">
    <property type="nucleotide sequence ID" value="NZ_FWWT01000022.1"/>
</dbReference>
<feature type="active site" evidence="2">
    <location>
        <position position="665"/>
    </location>
</feature>
<dbReference type="GO" id="GO:0004252">
    <property type="term" value="F:serine-type endopeptidase activity"/>
    <property type="evidence" value="ECO:0007669"/>
    <property type="project" value="UniProtKB-UniRule"/>
</dbReference>
<proteinExistence type="inferred from homology"/>
<accession>A0A1W1VLH1</accession>
<comment type="catalytic activity">
    <reaction evidence="2">
        <text>Hydrolysis of proteins in presence of ATP.</text>
        <dbReference type="EC" id="3.4.21.53"/>
    </reaction>
</comment>
<dbReference type="EC" id="3.4.21.53" evidence="2"/>
<protein>
    <recommendedName>
        <fullName evidence="2">endopeptidase La</fullName>
        <ecNumber evidence="2">3.4.21.53</ecNumber>
    </recommendedName>
</protein>
<name>A0A1W1VLH1_DESTI</name>
<dbReference type="InterPro" id="IPR020568">
    <property type="entry name" value="Ribosomal_Su5_D2-typ_SF"/>
</dbReference>
<keyword evidence="2" id="KW-0378">Hydrolase</keyword>
<dbReference type="PRINTS" id="PR00830">
    <property type="entry name" value="ENDOLAPTASE"/>
</dbReference>
<dbReference type="InterPro" id="IPR046844">
    <property type="entry name" value="Lon-like_helical"/>
</dbReference>
<dbReference type="InterPro" id="IPR027417">
    <property type="entry name" value="P-loop_NTPase"/>
</dbReference>
<dbReference type="Pfam" id="PF05362">
    <property type="entry name" value="Lon_C"/>
    <property type="match status" value="1"/>
</dbReference>
<evidence type="ECO:0000313" key="5">
    <source>
        <dbReference type="EMBL" id="SMB94212.1"/>
    </source>
</evidence>
<feature type="coiled-coil region" evidence="3">
    <location>
        <begin position="137"/>
        <end position="242"/>
    </location>
</feature>
<evidence type="ECO:0000259" key="4">
    <source>
        <dbReference type="PROSITE" id="PS51786"/>
    </source>
</evidence>
<organism evidence="5 6">
    <name type="scientific">Desulfonispora thiosulfatigenes DSM 11270</name>
    <dbReference type="NCBI Taxonomy" id="656914"/>
    <lineage>
        <taxon>Bacteria</taxon>
        <taxon>Bacillati</taxon>
        <taxon>Bacillota</taxon>
        <taxon>Clostridia</taxon>
        <taxon>Eubacteriales</taxon>
        <taxon>Peptococcaceae</taxon>
        <taxon>Desulfonispora</taxon>
    </lineage>
</organism>
<dbReference type="Proteomes" id="UP000192731">
    <property type="component" value="Unassembled WGS sequence"/>
</dbReference>
<dbReference type="Pfam" id="PF13654">
    <property type="entry name" value="AAA_32"/>
    <property type="match status" value="1"/>
</dbReference>
<dbReference type="InterPro" id="IPR014721">
    <property type="entry name" value="Ribsml_uS5_D2-typ_fold_subgr"/>
</dbReference>
<dbReference type="GO" id="GO:0005524">
    <property type="term" value="F:ATP binding"/>
    <property type="evidence" value="ECO:0007669"/>
    <property type="project" value="InterPro"/>
</dbReference>
<dbReference type="GO" id="GO:0006508">
    <property type="term" value="P:proteolysis"/>
    <property type="evidence" value="ECO:0007669"/>
    <property type="project" value="UniProtKB-KW"/>
</dbReference>
<dbReference type="PROSITE" id="PS51786">
    <property type="entry name" value="LON_PROTEOLYTIC"/>
    <property type="match status" value="1"/>
</dbReference>
<sequence>MRILKEYLVSPDKLKKKVELVNLSFETTKELSSGETIIGQERAIKSMDFGLQIKKSGYNIFITGLTGTGKTSYAELSLGKFAKHEEIPNDICYVYNFTKPSLPLCIELEASKGKELKEDMKKFIEKLKEVIHTVFLAENYEEKKKEIIKDYKEKRNQIIEELRIYAKDKNFLLKSTTSGYITLPMIENKEITNDEFETLEETLKSEIEENSEKVQQKALEVLKEIEKIEKNSEVKLIKLKEKTGLSIVKYFICCLQTKYLTNKKLYNYFIELKEDILKNLDIFLPDEDDDEDEDDEDDKINSLKRKTEKELFLKRYQVNLLIDNSNLEGAPVIVELNPNFQNILGKLEYDNDKGSLTTNFMKIKPGALHKANGGYLVLQAKDVLTNPYVWESLKRTLKSNKIYIEDIKEQVGYVTIASLKPEPIDMNIKVILLGPPYIYSLLYDKDEDFRKLFKIKVAFDYEMSSNDKNTSKMVYFIAYHCNKDNLKHFNYEAVIKVIEYSNRLAGNQDKLTTRFNELLEIIYEADTYAKIDNSEYVLGEHVQKAIEEKKYRHNLYEEKVYEQIGSGKVLISVEGYKVGEINALSVVDIGDYTVGKPNRITATTYMGKEGVINIERETNLSGNIHDKGLLILKGYLGEQFAQNYALTLSAKICFEQLYGGIDGDSASSTELYVLLSSLSDCAINQGIAVTGSINQKGEIQPVGGITEKIEGFYDICKIKGFTGSQGVLIPKKNISDLVLKDEIIEAVKEGKFSIYAIDDIKQGIEILTGQTAGTKDSTGRYPEGTLYHKIELRLEKYRKELNCTNIKQ</sequence>
<dbReference type="Pfam" id="PF20436">
    <property type="entry name" value="LonB_AAA-LID"/>
    <property type="match status" value="1"/>
</dbReference>
<dbReference type="InterPro" id="IPR041699">
    <property type="entry name" value="AAA_32"/>
</dbReference>
<dbReference type="GO" id="GO:0004176">
    <property type="term" value="F:ATP-dependent peptidase activity"/>
    <property type="evidence" value="ECO:0007669"/>
    <property type="project" value="UniProtKB-UniRule"/>
</dbReference>
<keyword evidence="6" id="KW-1185">Reference proteome</keyword>
<keyword evidence="1 2" id="KW-0645">Protease</keyword>
<feature type="active site" evidence="2">
    <location>
        <position position="708"/>
    </location>
</feature>
<gene>
    <name evidence="5" type="ORF">SAMN00017405_0166</name>
</gene>
<dbReference type="EMBL" id="FWWT01000022">
    <property type="protein sequence ID" value="SMB94212.1"/>
    <property type="molecule type" value="Genomic_DNA"/>
</dbReference>
<dbReference type="OrthoDB" id="9758568at2"/>
<dbReference type="Gene3D" id="1.10.8.60">
    <property type="match status" value="1"/>
</dbReference>
<dbReference type="SUPFAM" id="SSF54211">
    <property type="entry name" value="Ribosomal protein S5 domain 2-like"/>
    <property type="match status" value="1"/>
</dbReference>
<dbReference type="STRING" id="656914.SAMN00017405_0166"/>
<dbReference type="GO" id="GO:0030163">
    <property type="term" value="P:protein catabolic process"/>
    <property type="evidence" value="ECO:0007669"/>
    <property type="project" value="InterPro"/>
</dbReference>
<dbReference type="InterPro" id="IPR046843">
    <property type="entry name" value="LonB_AAA-LID"/>
</dbReference>
<dbReference type="Gene3D" id="3.40.50.300">
    <property type="entry name" value="P-loop containing nucleotide triphosphate hydrolases"/>
    <property type="match status" value="1"/>
</dbReference>
<keyword evidence="3" id="KW-0175">Coiled coil</keyword>
<comment type="similarity">
    <text evidence="2">Belongs to the peptidase S16 family.</text>
</comment>
<dbReference type="InterPro" id="IPR027065">
    <property type="entry name" value="Lon_Prtase"/>
</dbReference>
<dbReference type="Gene3D" id="3.30.230.10">
    <property type="match status" value="1"/>
</dbReference>
<evidence type="ECO:0000256" key="3">
    <source>
        <dbReference type="SAM" id="Coils"/>
    </source>
</evidence>
<keyword evidence="2" id="KW-0720">Serine protease</keyword>
<dbReference type="AlphaFoldDB" id="A0A1W1VLH1"/>
<evidence type="ECO:0000256" key="1">
    <source>
        <dbReference type="ARBA" id="ARBA00022670"/>
    </source>
</evidence>
<evidence type="ECO:0000256" key="2">
    <source>
        <dbReference type="PROSITE-ProRule" id="PRU01122"/>
    </source>
</evidence>
<dbReference type="Pfam" id="PF20437">
    <property type="entry name" value="LonC_helical"/>
    <property type="match status" value="1"/>
</dbReference>
<dbReference type="PANTHER" id="PTHR10046">
    <property type="entry name" value="ATP DEPENDENT LON PROTEASE FAMILY MEMBER"/>
    <property type="match status" value="1"/>
</dbReference>
<evidence type="ECO:0000313" key="6">
    <source>
        <dbReference type="Proteomes" id="UP000192731"/>
    </source>
</evidence>